<name>A0ABZ1BMA3_9FIRM</name>
<dbReference type="EC" id="4.1.3.3" evidence="5"/>
<protein>
    <submittedName>
        <fullName evidence="5">Dihydrodipicolinate synthase family protein</fullName>
        <ecNumber evidence="5">4.1.3.3</ecNumber>
        <ecNumber evidence="5">4.2.1.41</ecNumber>
        <ecNumber evidence="5">4.3.3.7</ecNumber>
    </submittedName>
</protein>
<dbReference type="SMART" id="SM01130">
    <property type="entry name" value="DHDPS"/>
    <property type="match status" value="1"/>
</dbReference>
<dbReference type="InterPro" id="IPR002220">
    <property type="entry name" value="DapA-like"/>
</dbReference>
<evidence type="ECO:0000313" key="6">
    <source>
        <dbReference type="Proteomes" id="UP001333102"/>
    </source>
</evidence>
<dbReference type="PRINTS" id="PR00146">
    <property type="entry name" value="DHPICSNTHASE"/>
</dbReference>
<keyword evidence="3" id="KW-0704">Schiff base</keyword>
<dbReference type="Pfam" id="PF00701">
    <property type="entry name" value="DHDPS"/>
    <property type="match status" value="1"/>
</dbReference>
<dbReference type="PIRSF" id="PIRSF001365">
    <property type="entry name" value="DHDPS"/>
    <property type="match status" value="1"/>
</dbReference>
<dbReference type="GO" id="GO:0008840">
    <property type="term" value="F:4-hydroxy-tetrahydrodipicolinate synthase activity"/>
    <property type="evidence" value="ECO:0007669"/>
    <property type="project" value="UniProtKB-EC"/>
</dbReference>
<evidence type="ECO:0000256" key="2">
    <source>
        <dbReference type="ARBA" id="ARBA00023239"/>
    </source>
</evidence>
<dbReference type="SUPFAM" id="SSF51569">
    <property type="entry name" value="Aldolase"/>
    <property type="match status" value="1"/>
</dbReference>
<comment type="similarity">
    <text evidence="1 4">Belongs to the DapA family.</text>
</comment>
<dbReference type="RefSeq" id="WP_324667900.1">
    <property type="nucleotide sequence ID" value="NZ_CP141614.1"/>
</dbReference>
<evidence type="ECO:0000256" key="3">
    <source>
        <dbReference type="ARBA" id="ARBA00023270"/>
    </source>
</evidence>
<evidence type="ECO:0000256" key="4">
    <source>
        <dbReference type="PIRNR" id="PIRNR001365"/>
    </source>
</evidence>
<dbReference type="PANTHER" id="PTHR12128:SF66">
    <property type="entry name" value="4-HYDROXY-2-OXOGLUTARATE ALDOLASE, MITOCHONDRIAL"/>
    <property type="match status" value="1"/>
</dbReference>
<reference evidence="6" key="1">
    <citation type="submission" date="2023-12" db="EMBL/GenBank/DDBJ databases">
        <title>Novel isolates from deep terrestrial aquifers shed light on the physiology and ecology of the class Limnochordia.</title>
        <authorList>
            <person name="Karnachuk O.V."/>
            <person name="Lukina A.P."/>
            <person name="Avakyan M.R."/>
            <person name="Kadnikov V."/>
            <person name="Begmatov S."/>
            <person name="Beletsky A.V."/>
            <person name="Mardanov A.V."/>
            <person name="Ravin N.V."/>
        </authorList>
    </citation>
    <scope>NUCLEOTIDE SEQUENCE [LARGE SCALE GENOMIC DNA]</scope>
    <source>
        <strain evidence="6">LN</strain>
    </source>
</reference>
<dbReference type="PANTHER" id="PTHR12128">
    <property type="entry name" value="DIHYDRODIPICOLINATE SYNTHASE"/>
    <property type="match status" value="1"/>
</dbReference>
<gene>
    <name evidence="5" type="ORF">VLY81_09370</name>
</gene>
<organism evidence="5 6">
    <name type="scientific">Geochorda subterranea</name>
    <dbReference type="NCBI Taxonomy" id="3109564"/>
    <lineage>
        <taxon>Bacteria</taxon>
        <taxon>Bacillati</taxon>
        <taxon>Bacillota</taxon>
        <taxon>Limnochordia</taxon>
        <taxon>Limnochordales</taxon>
        <taxon>Geochordaceae</taxon>
        <taxon>Geochorda</taxon>
    </lineage>
</organism>
<evidence type="ECO:0000313" key="5">
    <source>
        <dbReference type="EMBL" id="WRP13655.1"/>
    </source>
</evidence>
<dbReference type="InterPro" id="IPR020624">
    <property type="entry name" value="Schiff_base-form_aldolases_CS"/>
</dbReference>
<dbReference type="EC" id="4.3.3.7" evidence="5"/>
<keyword evidence="2 4" id="KW-0456">Lyase</keyword>
<dbReference type="PROSITE" id="PS00665">
    <property type="entry name" value="DHDPS_1"/>
    <property type="match status" value="1"/>
</dbReference>
<keyword evidence="6" id="KW-1185">Reference proteome</keyword>
<dbReference type="EC" id="4.2.1.41" evidence="5"/>
<dbReference type="InterPro" id="IPR013785">
    <property type="entry name" value="Aldolase_TIM"/>
</dbReference>
<dbReference type="GO" id="GO:0047448">
    <property type="term" value="F:5-dehydro-4-deoxyglucarate dehydratase activity"/>
    <property type="evidence" value="ECO:0007669"/>
    <property type="project" value="UniProtKB-EC"/>
</dbReference>
<dbReference type="Gene3D" id="3.20.20.70">
    <property type="entry name" value="Aldolase class I"/>
    <property type="match status" value="1"/>
</dbReference>
<evidence type="ECO:0000256" key="1">
    <source>
        <dbReference type="ARBA" id="ARBA00007592"/>
    </source>
</evidence>
<dbReference type="EMBL" id="CP141614">
    <property type="protein sequence ID" value="WRP13655.1"/>
    <property type="molecule type" value="Genomic_DNA"/>
</dbReference>
<proteinExistence type="inferred from homology"/>
<sequence length="319" mass="34404">MGNTSLTGIVVPVVTPLVEGEYVDVSALGAEVDRLVAAGVHGIFVLGSTGEFPALREGEKERAIRAAVEAAGGRVPVLAGATEPGTERAVAWAKAAAQLGADAVVVAPPYYYRMDRRALLRHFSAVAKASPIPLVLYNYPQTTGNVIDVETVSELAHAALVIGIKDSGGDLIYLQSLTSRMPESCTRLIGHEGLAAAALLCGYATGVVPAMAAVVPELFVSLWEAYRRSDVQAVRRLQAEIDRWIALYSLGPVPVVVKACLWLLGRLQSPLATLPLGQLDVQLVERLREWLDSHGLPVREREEVERWFGTLSTYTRTWE</sequence>
<dbReference type="GO" id="GO:0008747">
    <property type="term" value="F:N-acetylneuraminate lyase activity"/>
    <property type="evidence" value="ECO:0007669"/>
    <property type="project" value="UniProtKB-EC"/>
</dbReference>
<dbReference type="CDD" id="cd00408">
    <property type="entry name" value="DHDPS-like"/>
    <property type="match status" value="1"/>
</dbReference>
<accession>A0ABZ1BMA3</accession>
<dbReference type="Proteomes" id="UP001333102">
    <property type="component" value="Chromosome"/>
</dbReference>